<dbReference type="Proteomes" id="UP001597212">
    <property type="component" value="Unassembled WGS sequence"/>
</dbReference>
<dbReference type="InterPro" id="IPR013785">
    <property type="entry name" value="Aldolase_TIM"/>
</dbReference>
<dbReference type="PANTHER" id="PTHR35787:SF1">
    <property type="entry name" value="GLYCEROL UPTAKE OPERON ANTITERMINATOR REGULATORY PROTEIN"/>
    <property type="match status" value="1"/>
</dbReference>
<keyword evidence="1" id="KW-0319">Glycerol metabolism</keyword>
<keyword evidence="1" id="KW-0805">Transcription regulation</keyword>
<keyword evidence="1" id="KW-0804">Transcription</keyword>
<proteinExistence type="predicted"/>
<comment type="function">
    <text evidence="1">Regulates expression of the glpD operon. In the presence of glycerol 3-phosphate (G3P) causes antitermination of transcription of glpD at the inverted repeat of the leader region to enhance its transcription. Binds and stabilizes glpD leader mRNA.</text>
</comment>
<evidence type="ECO:0000313" key="3">
    <source>
        <dbReference type="Proteomes" id="UP001597212"/>
    </source>
</evidence>
<reference evidence="3" key="1">
    <citation type="journal article" date="2019" name="Int. J. Syst. Evol. Microbiol.">
        <title>The Global Catalogue of Microorganisms (GCM) 10K type strain sequencing project: providing services to taxonomists for standard genome sequencing and annotation.</title>
        <authorList>
            <consortium name="The Broad Institute Genomics Platform"/>
            <consortium name="The Broad Institute Genome Sequencing Center for Infectious Disease"/>
            <person name="Wu L."/>
            <person name="Ma J."/>
        </authorList>
    </citation>
    <scope>NUCLEOTIDE SEQUENCE [LARGE SCALE GENOMIC DNA]</scope>
    <source>
        <strain evidence="3">CCM 8912</strain>
    </source>
</reference>
<dbReference type="SUPFAM" id="SSF110391">
    <property type="entry name" value="GlpP-like"/>
    <property type="match status" value="1"/>
</dbReference>
<protein>
    <recommendedName>
        <fullName evidence="1">Glycerol uptake operon antiterminator regulatory protein</fullName>
    </recommendedName>
</protein>
<keyword evidence="3" id="KW-1185">Reference proteome</keyword>
<comment type="caution">
    <text evidence="2">The sequence shown here is derived from an EMBL/GenBank/DDBJ whole genome shotgun (WGS) entry which is preliminary data.</text>
</comment>
<sequence length="200" mass="22276">MDKNLHCIIPSVVNLKFLDQACRTPSSIIFLTGCNIGNLQAVVRRVHKAHKLAFVHLEFLSGFKADHEGLNLLHTMFNCDGVVSTNIRSLSLAKKIGLQTIFRLFLVDSVSYERSKSALKDETFTAIELLPAINAVAQFPLIWTSGLKAPLIAGGFIRTQNMISNVWNAGFDYLDTSQPDLWIPASKDFLTNKEVEEDVL</sequence>
<dbReference type="RefSeq" id="WP_125756238.1">
    <property type="nucleotide sequence ID" value="NZ_JBHTOK010000073.1"/>
</dbReference>
<dbReference type="PROSITE" id="PS51257">
    <property type="entry name" value="PROKAR_LIPOPROTEIN"/>
    <property type="match status" value="1"/>
</dbReference>
<dbReference type="Pfam" id="PF04309">
    <property type="entry name" value="G3P_antiterm"/>
    <property type="match status" value="1"/>
</dbReference>
<keyword evidence="1" id="KW-0694">RNA-binding</keyword>
<dbReference type="PIRSF" id="PIRSF016897">
    <property type="entry name" value="GlpP"/>
    <property type="match status" value="1"/>
</dbReference>
<name>A0ABW4D0L1_9LACO</name>
<dbReference type="InterPro" id="IPR006699">
    <property type="entry name" value="GlpP"/>
</dbReference>
<evidence type="ECO:0000313" key="2">
    <source>
        <dbReference type="EMBL" id="MFD1441658.1"/>
    </source>
</evidence>
<organism evidence="2 3">
    <name type="scientific">Lacticaseibacillus hegangensis</name>
    <dbReference type="NCBI Taxonomy" id="2486010"/>
    <lineage>
        <taxon>Bacteria</taxon>
        <taxon>Bacillati</taxon>
        <taxon>Bacillota</taxon>
        <taxon>Bacilli</taxon>
        <taxon>Lactobacillales</taxon>
        <taxon>Lactobacillaceae</taxon>
        <taxon>Lacticaseibacillus</taxon>
    </lineage>
</organism>
<dbReference type="EMBL" id="JBHTOK010000073">
    <property type="protein sequence ID" value="MFD1441658.1"/>
    <property type="molecule type" value="Genomic_DNA"/>
</dbReference>
<gene>
    <name evidence="2" type="ORF">ACFQ5K_09760</name>
</gene>
<dbReference type="Gene3D" id="3.20.20.70">
    <property type="entry name" value="Aldolase class I"/>
    <property type="match status" value="1"/>
</dbReference>
<dbReference type="PANTHER" id="PTHR35787">
    <property type="entry name" value="GLYCEROL UPTAKE OPERON ANTITERMINATOR REGULATORY PROTEIN"/>
    <property type="match status" value="1"/>
</dbReference>
<evidence type="ECO:0000256" key="1">
    <source>
        <dbReference type="PIRNR" id="PIRNR016897"/>
    </source>
</evidence>
<accession>A0ABW4D0L1</accession>